<keyword evidence="3" id="KW-1185">Reference proteome</keyword>
<feature type="transmembrane region" description="Helical" evidence="1">
    <location>
        <begin position="6"/>
        <end position="27"/>
    </location>
</feature>
<dbReference type="RefSeq" id="WP_036173636.1">
    <property type="nucleotide sequence ID" value="NZ_AVCZ01000006.1"/>
</dbReference>
<protein>
    <submittedName>
        <fullName evidence="2">Membrane protein</fullName>
    </submittedName>
</protein>
<sequence length="164" mass="17808">MVTSKLRVLILTALTAAICVVGSTIKVPGFITTAALDSAPAFLSVVYLSPIYSGFAALLGHFATALTSGFPLGIFHILIAAEMFAIVTVFNILHKKGFSIVKWLFLVLTNGLISPIPFYFIISPQFYFASLPSLLIATIINVVVVILIMPVLNKILRQWKVLNL</sequence>
<proteinExistence type="predicted"/>
<keyword evidence="1" id="KW-0472">Membrane</keyword>
<evidence type="ECO:0000256" key="1">
    <source>
        <dbReference type="SAM" id="Phobius"/>
    </source>
</evidence>
<keyword evidence="1" id="KW-1133">Transmembrane helix</keyword>
<dbReference type="GO" id="GO:0022857">
    <property type="term" value="F:transmembrane transporter activity"/>
    <property type="evidence" value="ECO:0007669"/>
    <property type="project" value="InterPro"/>
</dbReference>
<comment type="caution">
    <text evidence="2">The sequence shown here is derived from an EMBL/GenBank/DDBJ whole genome shotgun (WGS) entry which is preliminary data.</text>
</comment>
<reference evidence="2 3" key="1">
    <citation type="submission" date="2014-02" db="EMBL/GenBank/DDBJ databases">
        <title>Draft genome sequence of Lysinibacillus massiliensis CCUG 49529.</title>
        <authorList>
            <person name="Zhang F."/>
            <person name="Wang G."/>
            <person name="Zhang L."/>
        </authorList>
    </citation>
    <scope>NUCLEOTIDE SEQUENCE [LARGE SCALE GENOMIC DNA]</scope>
    <source>
        <strain evidence="2 3">CCUG 49529</strain>
    </source>
</reference>
<dbReference type="AlphaFoldDB" id="A0A0A3JX26"/>
<feature type="transmembrane region" description="Helical" evidence="1">
    <location>
        <begin position="39"/>
        <end position="62"/>
    </location>
</feature>
<dbReference type="OrthoDB" id="5431035at2"/>
<feature type="transmembrane region" description="Helical" evidence="1">
    <location>
        <begin position="134"/>
        <end position="152"/>
    </location>
</feature>
<feature type="transmembrane region" description="Helical" evidence="1">
    <location>
        <begin position="100"/>
        <end position="122"/>
    </location>
</feature>
<evidence type="ECO:0000313" key="3">
    <source>
        <dbReference type="Proteomes" id="UP000030595"/>
    </source>
</evidence>
<dbReference type="Proteomes" id="UP000030595">
    <property type="component" value="Unassembled WGS sequence"/>
</dbReference>
<dbReference type="EMBL" id="JPVQ01000006">
    <property type="protein sequence ID" value="KGR91562.1"/>
    <property type="molecule type" value="Genomic_DNA"/>
</dbReference>
<evidence type="ECO:0000313" key="2">
    <source>
        <dbReference type="EMBL" id="KGR91562.1"/>
    </source>
</evidence>
<name>A0A0A3JX26_9BACL</name>
<keyword evidence="1" id="KW-0812">Transmembrane</keyword>
<dbReference type="eggNOG" id="ENOG5032STY">
    <property type="taxonomic scope" value="Bacteria"/>
</dbReference>
<feature type="transmembrane region" description="Helical" evidence="1">
    <location>
        <begin position="74"/>
        <end position="93"/>
    </location>
</feature>
<organism evidence="2 3">
    <name type="scientific">Ureibacillus massiliensis 4400831 = CIP 108448 = CCUG 49529</name>
    <dbReference type="NCBI Taxonomy" id="1211035"/>
    <lineage>
        <taxon>Bacteria</taxon>
        <taxon>Bacillati</taxon>
        <taxon>Bacillota</taxon>
        <taxon>Bacilli</taxon>
        <taxon>Bacillales</taxon>
        <taxon>Caryophanaceae</taxon>
        <taxon>Ureibacillus</taxon>
    </lineage>
</organism>
<gene>
    <name evidence="2" type="ORF">CD30_05785</name>
</gene>
<accession>A0A0A3JX26</accession>
<dbReference type="Gene3D" id="1.10.1760.20">
    <property type="match status" value="1"/>
</dbReference>